<dbReference type="Pfam" id="PF04176">
    <property type="entry name" value="TIP41"/>
    <property type="match status" value="1"/>
</dbReference>
<dbReference type="InterPro" id="IPR051330">
    <property type="entry name" value="Phosphatase_reg/MetRdx"/>
</dbReference>
<dbReference type="STRING" id="879819.A0A0J0XSU0"/>
<proteinExistence type="inferred from homology"/>
<dbReference type="InterPro" id="IPR007303">
    <property type="entry name" value="TIP41-like"/>
</dbReference>
<dbReference type="AlphaFoldDB" id="A0A0J0XSU0"/>
<evidence type="ECO:0000313" key="3">
    <source>
        <dbReference type="EMBL" id="KLT44176.1"/>
    </source>
</evidence>
<accession>A0A0J0XSU0</accession>
<evidence type="ECO:0000256" key="1">
    <source>
        <dbReference type="ARBA" id="ARBA00006658"/>
    </source>
</evidence>
<protein>
    <submittedName>
        <fullName evidence="3">TIP41-domain-containing protein</fullName>
    </submittedName>
</protein>
<dbReference type="PANTHER" id="PTHR21021:SF16">
    <property type="entry name" value="TIP41-LIKE PROTEIN"/>
    <property type="match status" value="1"/>
</dbReference>
<organism evidence="3 4">
    <name type="scientific">Cutaneotrichosporon oleaginosum</name>
    <dbReference type="NCBI Taxonomy" id="879819"/>
    <lineage>
        <taxon>Eukaryota</taxon>
        <taxon>Fungi</taxon>
        <taxon>Dikarya</taxon>
        <taxon>Basidiomycota</taxon>
        <taxon>Agaricomycotina</taxon>
        <taxon>Tremellomycetes</taxon>
        <taxon>Trichosporonales</taxon>
        <taxon>Trichosporonaceae</taxon>
        <taxon>Cutaneotrichosporon</taxon>
    </lineage>
</organism>
<evidence type="ECO:0000256" key="2">
    <source>
        <dbReference type="SAM" id="MobiDB-lite"/>
    </source>
</evidence>
<name>A0A0J0XSU0_9TREE</name>
<feature type="region of interest" description="Disordered" evidence="2">
    <location>
        <begin position="1"/>
        <end position="34"/>
    </location>
</feature>
<comment type="similarity">
    <text evidence="1">Belongs to the TIP41 family.</text>
</comment>
<dbReference type="OrthoDB" id="10253878at2759"/>
<keyword evidence="4" id="KW-1185">Reference proteome</keyword>
<dbReference type="RefSeq" id="XP_018280667.1">
    <property type="nucleotide sequence ID" value="XM_018424947.1"/>
</dbReference>
<dbReference type="Proteomes" id="UP000053611">
    <property type="component" value="Unassembled WGS sequence"/>
</dbReference>
<dbReference type="EMBL" id="KQ087188">
    <property type="protein sequence ID" value="KLT44176.1"/>
    <property type="molecule type" value="Genomic_DNA"/>
</dbReference>
<dbReference type="GO" id="GO:0005829">
    <property type="term" value="C:cytosol"/>
    <property type="evidence" value="ECO:0007669"/>
    <property type="project" value="TreeGrafter"/>
</dbReference>
<feature type="compositionally biased region" description="Low complexity" evidence="2">
    <location>
        <begin position="1"/>
        <end position="26"/>
    </location>
</feature>
<reference evidence="3 4" key="1">
    <citation type="submission" date="2015-03" db="EMBL/GenBank/DDBJ databases">
        <title>Genomics and transcriptomics of the oil-accumulating basidiomycete yeast T. oleaginosus allow insights into substrate utilization and the diverse evolutionary trajectories of mating systems in fungi.</title>
        <authorList>
            <consortium name="DOE Joint Genome Institute"/>
            <person name="Kourist R."/>
            <person name="Kracht O."/>
            <person name="Bracharz F."/>
            <person name="Lipzen A."/>
            <person name="Nolan M."/>
            <person name="Ohm R."/>
            <person name="Grigoriev I."/>
            <person name="Sun S."/>
            <person name="Heitman J."/>
            <person name="Bruck T."/>
            <person name="Nowrousian M."/>
        </authorList>
    </citation>
    <scope>NUCLEOTIDE SEQUENCE [LARGE SCALE GENOMIC DNA]</scope>
    <source>
        <strain evidence="3 4">IBC0246</strain>
    </source>
</reference>
<dbReference type="GO" id="GO:0031929">
    <property type="term" value="P:TOR signaling"/>
    <property type="evidence" value="ECO:0007669"/>
    <property type="project" value="TreeGrafter"/>
</dbReference>
<gene>
    <name evidence="3" type="ORF">CC85DRAFT_295676</name>
</gene>
<dbReference type="PANTHER" id="PTHR21021">
    <property type="entry name" value="GAF/PUTATIVE CYTOSKELETAL PROTEIN"/>
    <property type="match status" value="1"/>
</dbReference>
<evidence type="ECO:0000313" key="4">
    <source>
        <dbReference type="Proteomes" id="UP000053611"/>
    </source>
</evidence>
<dbReference type="GeneID" id="28985550"/>
<sequence length="343" mass="37488">MAYDPRALPSAAAPAQAPMPSATAPPYSLNQGKTGSEMRVGSWLIKSYKRPILNGKEIDAVEKELSLPLPEMTFGNNGLHLAFDGGVTITFDGISALREVAVGDGWEERVGGGVLVAMADSWSKRSATSALSDVPLSTKPVRPHDWTFSTTYCGTVTGSSFEPSDSAQIPMKLLARQDPVLDRILFYEDVGLFEDELHDNGESILNVRLRVMPHSFFLLSRLFVRVDHVLFRIFDVRMYHAFDTDEVVRECSGLEAEYDEVKAYLEKPTELTPLTDPNWVYGVLQKIAAKRDGAGGAANSDCTRDHASAKPWPGLGRRVHVLRLPAAGLASAQAGLRSLNLET</sequence>